<reference evidence="14 15" key="1">
    <citation type="submission" date="2021-01" db="EMBL/GenBank/DDBJ databases">
        <title>Genomic Encyclopedia of Type Strains, Phase IV (KMG-IV): sequencing the most valuable type-strain genomes for metagenomic binning, comparative biology and taxonomic classification.</title>
        <authorList>
            <person name="Goeker M."/>
        </authorList>
    </citation>
    <scope>NUCLEOTIDE SEQUENCE [LARGE SCALE GENOMIC DNA]</scope>
    <source>
        <strain evidence="14 15">DSM 24834</strain>
    </source>
</reference>
<dbReference type="Gene3D" id="3.40.50.2300">
    <property type="match status" value="1"/>
</dbReference>
<evidence type="ECO:0000256" key="10">
    <source>
        <dbReference type="ARBA" id="ARBA00042072"/>
    </source>
</evidence>
<keyword evidence="7" id="KW-0418">Kinase</keyword>
<keyword evidence="6" id="KW-0598">Phosphotransferase system</keyword>
<dbReference type="InterPro" id="IPR013011">
    <property type="entry name" value="PTS_EIIB_2"/>
</dbReference>
<dbReference type="CDD" id="cd00211">
    <property type="entry name" value="PTS_IIA_fru"/>
    <property type="match status" value="1"/>
</dbReference>
<dbReference type="Gene3D" id="1.10.1790.10">
    <property type="entry name" value="PRD domain"/>
    <property type="match status" value="1"/>
</dbReference>
<evidence type="ECO:0000256" key="5">
    <source>
        <dbReference type="ARBA" id="ARBA00022679"/>
    </source>
</evidence>
<feature type="domain" description="PRD" evidence="13">
    <location>
        <begin position="286"/>
        <end position="393"/>
    </location>
</feature>
<sequence>MLESRSIKTFTHLMASQPKQYELFLETYGLTERQFFYDLEKINEWLKNRSLPIIQTKGSTITIPIKAYRYWQSYQKEMVSKEIHLNEQDRILFLYLYTFIRLEPLSNAHFRSLLQISKNTVSADVKKANELGKSFRVGIKYTRENGYHLRGSEEDKRNLALKCISVLSLNPLAKEMLTSIFKQSGNKDDYLSYERVLMEVKKHYTLDFIEERMFEFISLLQMVHIRQQQNKWVQMYPDTKEFLENHEMFKVAETIQSTLSHSTRTEELTFLAIQLLGISQGQIELQSQDVITTVLKKALDDFEKYICVEIIDKSKALESLYSHFKPAYFRMLYKIPITNHLLADIKQEHPYLYTFVQKVMNPIQDMLNIKIPEDELGYLTIHFGALLEQNQTRSMKTKAIIVCPNGVSSSLMLETQLKSLFPQFQWKPSLSKLEFQQQPTESYDLIFSTVPIQSVKPLFIVKPFMNEVDKRLLHQHVSEKIFHYESPYLTPEQLMRMIEQYADVKEPDKLRKSLSHMVYGNVNTDYRRKQPVLNELLTEEMVNVHSGITDWKAAIALAAEPLIQNNHISPSYIDAMISNIETLGPYVIVGPEIAIPHSRPENGVHHVGMSLLKLDQPVHVLDSPEHPVKIFICLAATDNSTHLKALSQLTKLLSKPETLTRLKAAQSKDEIMNLINEYSAS</sequence>
<evidence type="ECO:0000256" key="4">
    <source>
        <dbReference type="ARBA" id="ARBA00022553"/>
    </source>
</evidence>
<evidence type="ECO:0000256" key="6">
    <source>
        <dbReference type="ARBA" id="ARBA00022683"/>
    </source>
</evidence>
<evidence type="ECO:0000256" key="8">
    <source>
        <dbReference type="ARBA" id="ARBA00037387"/>
    </source>
</evidence>
<dbReference type="SUPFAM" id="SSF52794">
    <property type="entry name" value="PTS system IIB component-like"/>
    <property type="match status" value="1"/>
</dbReference>
<dbReference type="Proteomes" id="UP001646157">
    <property type="component" value="Unassembled WGS sequence"/>
</dbReference>
<dbReference type="InterPro" id="IPR051351">
    <property type="entry name" value="Ascorbate-PTS_EIIA_comp"/>
</dbReference>
<dbReference type="InterPro" id="IPR011608">
    <property type="entry name" value="PRD"/>
</dbReference>
<keyword evidence="5" id="KW-0808">Transferase</keyword>
<dbReference type="Pfam" id="PF00359">
    <property type="entry name" value="PTS_EIIA_2"/>
    <property type="match status" value="1"/>
</dbReference>
<dbReference type="InterPro" id="IPR036095">
    <property type="entry name" value="PTS_EIIB-like_sf"/>
</dbReference>
<dbReference type="InterPro" id="IPR036634">
    <property type="entry name" value="PRD_sf"/>
</dbReference>
<dbReference type="CDD" id="cd05568">
    <property type="entry name" value="PTS_IIB_bgl_like"/>
    <property type="match status" value="1"/>
</dbReference>
<comment type="subcellular location">
    <subcellularLocation>
        <location evidence="1">Cytoplasm</location>
    </subcellularLocation>
</comment>
<dbReference type="RefSeq" id="WP_205172300.1">
    <property type="nucleotide sequence ID" value="NZ_JAFBDZ010000002.1"/>
</dbReference>
<dbReference type="PROSITE" id="PS51094">
    <property type="entry name" value="PTS_EIIA_TYPE_2"/>
    <property type="match status" value="1"/>
</dbReference>
<dbReference type="PROSITE" id="PS51099">
    <property type="entry name" value="PTS_EIIB_TYPE_2"/>
    <property type="match status" value="1"/>
</dbReference>
<dbReference type="InterPro" id="IPR016152">
    <property type="entry name" value="PTrfase/Anion_transptr"/>
</dbReference>
<evidence type="ECO:0000256" key="3">
    <source>
        <dbReference type="ARBA" id="ARBA00022490"/>
    </source>
</evidence>
<proteinExistence type="predicted"/>
<evidence type="ECO:0000259" key="12">
    <source>
        <dbReference type="PROSITE" id="PS51099"/>
    </source>
</evidence>
<evidence type="ECO:0000313" key="14">
    <source>
        <dbReference type="EMBL" id="MBM7585747.1"/>
    </source>
</evidence>
<comment type="caution">
    <text evidence="14">The sequence shown here is derived from an EMBL/GenBank/DDBJ whole genome shotgun (WGS) entry which is preliminary data.</text>
</comment>
<evidence type="ECO:0000256" key="2">
    <source>
        <dbReference type="ARBA" id="ARBA00022448"/>
    </source>
</evidence>
<dbReference type="InterPro" id="IPR002178">
    <property type="entry name" value="PTS_EIIA_type-2_dom"/>
</dbReference>
<name>A0ABS2ND08_9BACI</name>
<keyword evidence="3" id="KW-0963">Cytoplasm</keyword>
<evidence type="ECO:0000259" key="13">
    <source>
        <dbReference type="PROSITE" id="PS51372"/>
    </source>
</evidence>
<dbReference type="Pfam" id="PF00874">
    <property type="entry name" value="PRD"/>
    <property type="match status" value="1"/>
</dbReference>
<feature type="domain" description="PTS EIIA type-2" evidence="11">
    <location>
        <begin position="535"/>
        <end position="678"/>
    </location>
</feature>
<evidence type="ECO:0000256" key="9">
    <source>
        <dbReference type="ARBA" id="ARBA00041175"/>
    </source>
</evidence>
<organism evidence="14 15">
    <name type="scientific">Rossellomorea pakistanensis</name>
    <dbReference type="NCBI Taxonomy" id="992288"/>
    <lineage>
        <taxon>Bacteria</taxon>
        <taxon>Bacillati</taxon>
        <taxon>Bacillota</taxon>
        <taxon>Bacilli</taxon>
        <taxon>Bacillales</taxon>
        <taxon>Bacillaceae</taxon>
        <taxon>Rossellomorea</taxon>
    </lineage>
</organism>
<comment type="function">
    <text evidence="8">The phosphoenolpyruvate-dependent sugar phosphotransferase system (sugar PTS), a major carbohydrate active transport system, catalyzes the phosphorylation of incoming sugar substrates concomitantly with their translocation across the cell membrane. The enzyme II UlaABC PTS system is involved in ascorbate transport.</text>
</comment>
<dbReference type="SUPFAM" id="SSF63520">
    <property type="entry name" value="PTS-regulatory domain, PRD"/>
    <property type="match status" value="1"/>
</dbReference>
<keyword evidence="4" id="KW-0597">Phosphoprotein</keyword>
<evidence type="ECO:0000259" key="11">
    <source>
        <dbReference type="PROSITE" id="PS51094"/>
    </source>
</evidence>
<dbReference type="SUPFAM" id="SSF55804">
    <property type="entry name" value="Phoshotransferase/anion transport protein"/>
    <property type="match status" value="1"/>
</dbReference>
<keyword evidence="15" id="KW-1185">Reference proteome</keyword>
<evidence type="ECO:0000313" key="15">
    <source>
        <dbReference type="Proteomes" id="UP001646157"/>
    </source>
</evidence>
<dbReference type="PANTHER" id="PTHR36203">
    <property type="entry name" value="ASCORBATE-SPECIFIC PTS SYSTEM EIIA COMPONENT"/>
    <property type="match status" value="1"/>
</dbReference>
<gene>
    <name evidence="14" type="ORF">JOC86_002289</name>
</gene>
<dbReference type="PANTHER" id="PTHR36203:SF1">
    <property type="entry name" value="ASCORBATE-SPECIFIC PTS SYSTEM EIIA COMPONENT"/>
    <property type="match status" value="1"/>
</dbReference>
<accession>A0ABS2ND08</accession>
<keyword evidence="2" id="KW-0813">Transport</keyword>
<feature type="domain" description="PTS EIIB type-2" evidence="12">
    <location>
        <begin position="397"/>
        <end position="485"/>
    </location>
</feature>
<dbReference type="PROSITE" id="PS51372">
    <property type="entry name" value="PRD_2"/>
    <property type="match status" value="1"/>
</dbReference>
<protein>
    <recommendedName>
        <fullName evidence="9">Ascorbate-specific PTS system EIIA component</fullName>
    </recommendedName>
    <alternativeName>
        <fullName evidence="10">Ascorbate-specific phosphotransferase enzyme IIA component</fullName>
    </alternativeName>
</protein>
<dbReference type="Gene3D" id="3.40.930.10">
    <property type="entry name" value="Mannitol-specific EII, Chain A"/>
    <property type="match status" value="1"/>
</dbReference>
<dbReference type="EMBL" id="JAFBDZ010000002">
    <property type="protein sequence ID" value="MBM7585747.1"/>
    <property type="molecule type" value="Genomic_DNA"/>
</dbReference>
<evidence type="ECO:0000256" key="7">
    <source>
        <dbReference type="ARBA" id="ARBA00022777"/>
    </source>
</evidence>
<evidence type="ECO:0000256" key="1">
    <source>
        <dbReference type="ARBA" id="ARBA00004496"/>
    </source>
</evidence>